<dbReference type="InterPro" id="IPR000089">
    <property type="entry name" value="Biotin_lipoyl"/>
</dbReference>
<dbReference type="AlphaFoldDB" id="A0A6A4IHX6"/>
<evidence type="ECO:0000256" key="3">
    <source>
        <dbReference type="ARBA" id="ARBA00022741"/>
    </source>
</evidence>
<comment type="cofactor">
    <cofactor evidence="1">
        <name>biotin</name>
        <dbReference type="ChEBI" id="CHEBI:57586"/>
    </cofactor>
</comment>
<evidence type="ECO:0000256" key="7">
    <source>
        <dbReference type="PROSITE-ProRule" id="PRU00409"/>
    </source>
</evidence>
<feature type="domain" description="Biotin carboxylation" evidence="10">
    <location>
        <begin position="3"/>
        <end position="467"/>
    </location>
</feature>
<dbReference type="InterPro" id="IPR011054">
    <property type="entry name" value="Rudment_hybrid_motif"/>
</dbReference>
<dbReference type="PROSITE" id="PS50975">
    <property type="entry name" value="ATP_GRASP"/>
    <property type="match status" value="1"/>
</dbReference>
<dbReference type="Gene3D" id="3.30.1360.40">
    <property type="match status" value="1"/>
</dbReference>
<evidence type="ECO:0000259" key="9">
    <source>
        <dbReference type="PROSITE" id="PS50975"/>
    </source>
</evidence>
<feature type="domain" description="ATP-grasp" evidence="9">
    <location>
        <begin position="125"/>
        <end position="326"/>
    </location>
</feature>
<evidence type="ECO:0000256" key="5">
    <source>
        <dbReference type="ARBA" id="ARBA00022840"/>
    </source>
</evidence>
<protein>
    <submittedName>
        <fullName evidence="11">Urea carboxylase</fullName>
    </submittedName>
</protein>
<dbReference type="CDD" id="cd06850">
    <property type="entry name" value="biotinyl_domain"/>
    <property type="match status" value="1"/>
</dbReference>
<dbReference type="InterPro" id="IPR050856">
    <property type="entry name" value="Biotin_carboxylase_complex"/>
</dbReference>
<dbReference type="InterPro" id="IPR005482">
    <property type="entry name" value="Biotin_COase_C"/>
</dbReference>
<keyword evidence="2" id="KW-0436">Ligase</keyword>
<evidence type="ECO:0000259" key="10">
    <source>
        <dbReference type="PROSITE" id="PS50979"/>
    </source>
</evidence>
<feature type="domain" description="Lipoyl-binding" evidence="8">
    <location>
        <begin position="1130"/>
        <end position="1212"/>
    </location>
</feature>
<dbReference type="SMART" id="SM00878">
    <property type="entry name" value="Biotin_carb_C"/>
    <property type="match status" value="1"/>
</dbReference>
<organism evidence="11 12">
    <name type="scientific">Gymnopus androsaceus JB14</name>
    <dbReference type="NCBI Taxonomy" id="1447944"/>
    <lineage>
        <taxon>Eukaryota</taxon>
        <taxon>Fungi</taxon>
        <taxon>Dikarya</taxon>
        <taxon>Basidiomycota</taxon>
        <taxon>Agaricomycotina</taxon>
        <taxon>Agaricomycetes</taxon>
        <taxon>Agaricomycetidae</taxon>
        <taxon>Agaricales</taxon>
        <taxon>Marasmiineae</taxon>
        <taxon>Omphalotaceae</taxon>
        <taxon>Gymnopus</taxon>
    </lineage>
</organism>
<dbReference type="InterPro" id="IPR003778">
    <property type="entry name" value="CT_A_B"/>
</dbReference>
<dbReference type="Pfam" id="PF02626">
    <property type="entry name" value="CT_A_B"/>
    <property type="match status" value="1"/>
</dbReference>
<gene>
    <name evidence="11" type="ORF">BT96DRAFT_1078122</name>
</gene>
<dbReference type="OrthoDB" id="196847at2759"/>
<dbReference type="Pfam" id="PF02786">
    <property type="entry name" value="CPSase_L_D2"/>
    <property type="match status" value="1"/>
</dbReference>
<keyword evidence="12" id="KW-1185">Reference proteome</keyword>
<dbReference type="Gene3D" id="3.30.470.20">
    <property type="entry name" value="ATP-grasp fold, B domain"/>
    <property type="match status" value="1"/>
</dbReference>
<evidence type="ECO:0000313" key="12">
    <source>
        <dbReference type="Proteomes" id="UP000799118"/>
    </source>
</evidence>
<dbReference type="InterPro" id="IPR005479">
    <property type="entry name" value="CPAse_ATP-bd"/>
</dbReference>
<dbReference type="InterPro" id="IPR005481">
    <property type="entry name" value="BC-like_N"/>
</dbReference>
<dbReference type="InterPro" id="IPR011764">
    <property type="entry name" value="Biotin_carboxylation_dom"/>
</dbReference>
<keyword evidence="6" id="KW-0092">Biotin</keyword>
<accession>A0A6A4IHX6</accession>
<name>A0A6A4IHX6_9AGAR</name>
<dbReference type="Gene3D" id="2.40.100.10">
    <property type="entry name" value="Cyclophilin-like"/>
    <property type="match status" value="2"/>
</dbReference>
<dbReference type="Proteomes" id="UP000799118">
    <property type="component" value="Unassembled WGS sequence"/>
</dbReference>
<keyword evidence="5 7" id="KW-0067">ATP-binding</keyword>
<dbReference type="SUPFAM" id="SSF50891">
    <property type="entry name" value="Cyclophilin-like"/>
    <property type="match status" value="2"/>
</dbReference>
<dbReference type="Pfam" id="PF00289">
    <property type="entry name" value="Biotin_carb_N"/>
    <property type="match status" value="1"/>
</dbReference>
<sequence>MYNGEKLLIANRGEIAVRILQTARKIGLATVAVYTPSDALAPHVTLADEAVPLPTKSGESEFSAYCTSETILSICAEYSVTLLHPGYGFLSENAEFANMVIRNGIIWLGPNPDIIRTMGIKHAARRIAEDAGIPVVPGSNGLVMNENEALDIANQIGFPVMIKATAGGGGMGLVVCKNEDELMQKFQSTSEHAKRLFQNSGLFVEHYFPSAHHIEVQVFGDGMGAVVHMGERECSIQRRHQKILEESPSPFCNLHPELKMALVNDAVKLCKAIHYCSAGTVEFIVDDLSFKHFFLEMNTRIQVEHPITEVIYSNIDIIKMMIDCGLYQHRNQLHLFSLQQDFFDRQFIMDLHSIEARVYSENPYDDFKPCSGILQHVDLDCDNPDWLRVDSWISTGTTVTPFFDSLLCKIIVTGFTREQALQRLSRVLSNVKVQGPPNNIDYLSQIILSQAFQKGRTTTAFLSALEYIPRYTTVQDLPGRDIGLGIPISGPMDPVAFRIANILVGNKQEVEGLETVIVSGMEFALQFHTKTAVAVTGKEVTVELEFGDRVKVCNMWGVIVVPRNGILRMQVKATATTGMRNYIAISGGFPNIPKYLGSKSTSLGLGGYQGRPLRIGDHVTIGDPSSVYSSNHLLPTLLPHVIPHYPAEWCIYVLNGPHNDLEYVASTEKLFRISWKISASSNRMGIRLESSEKILWARENGGDGGSHPSNILDNGYTRGTLNLNGDTPVILTNEGPDMGGYVCLCTVALGNMWMLGQLSPGDAVKFKPITWEDFMKLNRDMEEWLGKTEIALSAPHNSAELPVPSWPSLTFGGTKQNLNPRLSTISAAIHSQRPQVVFRQAGDSTILIEYGPMHLDLQMRARIHAFELEVKKQNIAAIKKFCPCIRSTMCHFDPTKISQMEVLSILINAESALPDTVTDMKFSGRRFTFPIVLNDQWCQNAIQLYMKTTRDKAVYLPSNIEYLTQNNGLANSEVALQKLVESDHLVLGVGFYLACPFTVPIDPRCRLVGQKMNPSRTYTPRGAIGIAGVVSAIYPIESPGKDFTPDQPWILQPFDQLEKDFDAGLYAFKMEECTFSVKDYLEFVNSIAEETITFQAKQKESVLLQEQKEKGLLDEWLQERVKHSENPDLKDNISDGLVAFVTPLSGMINKFLIKVGSTIQSEDEVLVILEAMKTEIPVKAGKRHVGQTVNALGKGMKEGGMVQSGETLLLLK</sequence>
<dbReference type="InterPro" id="IPR016185">
    <property type="entry name" value="PreATP-grasp_dom_sf"/>
</dbReference>
<dbReference type="Pfam" id="PF02682">
    <property type="entry name" value="CT_C_D"/>
    <property type="match status" value="1"/>
</dbReference>
<dbReference type="PROSITE" id="PS00866">
    <property type="entry name" value="CPSASE_1"/>
    <property type="match status" value="1"/>
</dbReference>
<evidence type="ECO:0000313" key="11">
    <source>
        <dbReference type="EMBL" id="KAE9410109.1"/>
    </source>
</evidence>
<proteinExistence type="predicted"/>
<dbReference type="GO" id="GO:0016874">
    <property type="term" value="F:ligase activity"/>
    <property type="evidence" value="ECO:0007669"/>
    <property type="project" value="UniProtKB-KW"/>
</dbReference>
<dbReference type="SUPFAM" id="SSF160467">
    <property type="entry name" value="PH0987 N-terminal domain-like"/>
    <property type="match status" value="1"/>
</dbReference>
<evidence type="ECO:0000259" key="8">
    <source>
        <dbReference type="PROSITE" id="PS50968"/>
    </source>
</evidence>
<dbReference type="Pfam" id="PF02785">
    <property type="entry name" value="Biotin_carb_C"/>
    <property type="match status" value="1"/>
</dbReference>
<evidence type="ECO:0000256" key="4">
    <source>
        <dbReference type="ARBA" id="ARBA00022801"/>
    </source>
</evidence>
<dbReference type="PROSITE" id="PS00867">
    <property type="entry name" value="CPSASE_2"/>
    <property type="match status" value="1"/>
</dbReference>
<dbReference type="PROSITE" id="PS50968">
    <property type="entry name" value="BIOTINYL_LIPOYL"/>
    <property type="match status" value="1"/>
</dbReference>
<dbReference type="FunFam" id="3.30.1490.20:FF:000003">
    <property type="entry name" value="acetyl-CoA carboxylase isoform X1"/>
    <property type="match status" value="1"/>
</dbReference>
<dbReference type="InterPro" id="IPR011053">
    <property type="entry name" value="Single_hybrid_motif"/>
</dbReference>
<dbReference type="InterPro" id="IPR029000">
    <property type="entry name" value="Cyclophilin-like_dom_sf"/>
</dbReference>
<dbReference type="Gene3D" id="2.40.50.100">
    <property type="match status" value="1"/>
</dbReference>
<dbReference type="GO" id="GO:0016787">
    <property type="term" value="F:hydrolase activity"/>
    <property type="evidence" value="ECO:0007669"/>
    <property type="project" value="UniProtKB-KW"/>
</dbReference>
<dbReference type="InterPro" id="IPR003833">
    <property type="entry name" value="CT_C_D"/>
</dbReference>
<keyword evidence="3 7" id="KW-0547">Nucleotide-binding</keyword>
<evidence type="ECO:0000256" key="1">
    <source>
        <dbReference type="ARBA" id="ARBA00001953"/>
    </source>
</evidence>
<dbReference type="EMBL" id="ML769386">
    <property type="protein sequence ID" value="KAE9410109.1"/>
    <property type="molecule type" value="Genomic_DNA"/>
</dbReference>
<dbReference type="GO" id="GO:0046872">
    <property type="term" value="F:metal ion binding"/>
    <property type="evidence" value="ECO:0007669"/>
    <property type="project" value="InterPro"/>
</dbReference>
<dbReference type="PANTHER" id="PTHR18866">
    <property type="entry name" value="CARBOXYLASE:PYRUVATE/ACETYL-COA/PROPIONYL-COA CARBOXYLASE"/>
    <property type="match status" value="1"/>
</dbReference>
<dbReference type="InterPro" id="IPR011761">
    <property type="entry name" value="ATP-grasp"/>
</dbReference>
<evidence type="ECO:0000256" key="2">
    <source>
        <dbReference type="ARBA" id="ARBA00022598"/>
    </source>
</evidence>
<dbReference type="SMART" id="SM00796">
    <property type="entry name" value="AHS1"/>
    <property type="match status" value="1"/>
</dbReference>
<dbReference type="SUPFAM" id="SSF51246">
    <property type="entry name" value="Rudiment single hybrid motif"/>
    <property type="match status" value="1"/>
</dbReference>
<dbReference type="SUPFAM" id="SSF51230">
    <property type="entry name" value="Single hybrid motif"/>
    <property type="match status" value="1"/>
</dbReference>
<dbReference type="PANTHER" id="PTHR18866:SF128">
    <property type="entry name" value="UREA AMIDOLYASE"/>
    <property type="match status" value="1"/>
</dbReference>
<reference evidence="11" key="1">
    <citation type="journal article" date="2019" name="Environ. Microbiol.">
        <title>Fungal ecological strategies reflected in gene transcription - a case study of two litter decomposers.</title>
        <authorList>
            <person name="Barbi F."/>
            <person name="Kohler A."/>
            <person name="Barry K."/>
            <person name="Baskaran P."/>
            <person name="Daum C."/>
            <person name="Fauchery L."/>
            <person name="Ihrmark K."/>
            <person name="Kuo A."/>
            <person name="LaButti K."/>
            <person name="Lipzen A."/>
            <person name="Morin E."/>
            <person name="Grigoriev I.V."/>
            <person name="Henrissat B."/>
            <person name="Lindahl B."/>
            <person name="Martin F."/>
        </authorList>
    </citation>
    <scope>NUCLEOTIDE SEQUENCE</scope>
    <source>
        <strain evidence="11">JB14</strain>
    </source>
</reference>
<evidence type="ECO:0000256" key="6">
    <source>
        <dbReference type="ARBA" id="ARBA00023267"/>
    </source>
</evidence>
<dbReference type="GO" id="GO:0005524">
    <property type="term" value="F:ATP binding"/>
    <property type="evidence" value="ECO:0007669"/>
    <property type="project" value="UniProtKB-UniRule"/>
</dbReference>
<dbReference type="SUPFAM" id="SSF52440">
    <property type="entry name" value="PreATP-grasp domain"/>
    <property type="match status" value="1"/>
</dbReference>
<dbReference type="PROSITE" id="PS50979">
    <property type="entry name" value="BC"/>
    <property type="match status" value="1"/>
</dbReference>
<keyword evidence="4" id="KW-0378">Hydrolase</keyword>
<dbReference type="SMART" id="SM00797">
    <property type="entry name" value="AHS2"/>
    <property type="match status" value="1"/>
</dbReference>
<dbReference type="SUPFAM" id="SSF56059">
    <property type="entry name" value="Glutathione synthetase ATP-binding domain-like"/>
    <property type="match status" value="1"/>
</dbReference>